<feature type="compositionally biased region" description="Basic residues" evidence="1">
    <location>
        <begin position="81"/>
        <end position="103"/>
    </location>
</feature>
<feature type="region of interest" description="Disordered" evidence="1">
    <location>
        <begin position="152"/>
        <end position="235"/>
    </location>
</feature>
<name>Q6F2Z3_ORYSJ</name>
<dbReference type="EMBL" id="AC130611">
    <property type="protein sequence ID" value="AAT69665.1"/>
    <property type="molecule type" value="Genomic_DNA"/>
</dbReference>
<evidence type="ECO:0000256" key="1">
    <source>
        <dbReference type="SAM" id="MobiDB-lite"/>
    </source>
</evidence>
<organism evidence="2 3">
    <name type="scientific">Oryza sativa subsp. japonica</name>
    <name type="common">Rice</name>
    <dbReference type="NCBI Taxonomy" id="39947"/>
    <lineage>
        <taxon>Eukaryota</taxon>
        <taxon>Viridiplantae</taxon>
        <taxon>Streptophyta</taxon>
        <taxon>Embryophyta</taxon>
        <taxon>Tracheophyta</taxon>
        <taxon>Spermatophyta</taxon>
        <taxon>Magnoliopsida</taxon>
        <taxon>Liliopsida</taxon>
        <taxon>Poales</taxon>
        <taxon>Poaceae</taxon>
        <taxon>BOP clade</taxon>
        <taxon>Oryzoideae</taxon>
        <taxon>Oryzeae</taxon>
        <taxon>Oryzinae</taxon>
        <taxon>Oryza</taxon>
        <taxon>Oryza sativa</taxon>
    </lineage>
</organism>
<gene>
    <name evidence="2" type="ORF">P0483D07.11</name>
</gene>
<sequence>MAAEISARDSSLPGRALPLPLLYIRSPCFALPFPPLAARSRRRIRARAVLLSLRRRRRPSVRRRRRSGRPSDSATPPSASPHRRRLRPRLRFARRPPEHRRPRHPEPRRRLLPLRPPFPSSPSTGVSRRPFRSLPPSLLSLGCHSAAPLVAGGDHRGAGARPPPVGRAGEAAFGAPSRLPSGPGRQPPAPAGAADARDPRRRPPPAACARSTVDRGADAWAPLPVDPVRAPRSLG</sequence>
<proteinExistence type="predicted"/>
<dbReference type="Proteomes" id="UP000000763">
    <property type="component" value="Chromosome 5"/>
</dbReference>
<reference evidence="3" key="2">
    <citation type="journal article" date="2008" name="Nucleic Acids Res.">
        <title>The rice annotation project database (RAP-DB): 2008 update.</title>
        <authorList>
            <consortium name="The rice annotation project (RAP)"/>
        </authorList>
    </citation>
    <scope>GENOME REANNOTATION</scope>
    <source>
        <strain evidence="3">cv. Nipponbare</strain>
    </source>
</reference>
<reference evidence="3" key="1">
    <citation type="journal article" date="2005" name="Nature">
        <title>The map-based sequence of the rice genome.</title>
        <authorList>
            <consortium name="International rice genome sequencing project (IRGSP)"/>
            <person name="Matsumoto T."/>
            <person name="Wu J."/>
            <person name="Kanamori H."/>
            <person name="Katayose Y."/>
            <person name="Fujisawa M."/>
            <person name="Namiki N."/>
            <person name="Mizuno H."/>
            <person name="Yamamoto K."/>
            <person name="Antonio B.A."/>
            <person name="Baba T."/>
            <person name="Sakata K."/>
            <person name="Nagamura Y."/>
            <person name="Aoki H."/>
            <person name="Arikawa K."/>
            <person name="Arita K."/>
            <person name="Bito T."/>
            <person name="Chiden Y."/>
            <person name="Fujitsuka N."/>
            <person name="Fukunaka R."/>
            <person name="Hamada M."/>
            <person name="Harada C."/>
            <person name="Hayashi A."/>
            <person name="Hijishita S."/>
            <person name="Honda M."/>
            <person name="Hosokawa S."/>
            <person name="Ichikawa Y."/>
            <person name="Idonuma A."/>
            <person name="Iijima M."/>
            <person name="Ikeda M."/>
            <person name="Ikeno M."/>
            <person name="Ito K."/>
            <person name="Ito S."/>
            <person name="Ito T."/>
            <person name="Ito Y."/>
            <person name="Ito Y."/>
            <person name="Iwabuchi A."/>
            <person name="Kamiya K."/>
            <person name="Karasawa W."/>
            <person name="Kurita K."/>
            <person name="Katagiri S."/>
            <person name="Kikuta A."/>
            <person name="Kobayashi H."/>
            <person name="Kobayashi N."/>
            <person name="Machita K."/>
            <person name="Maehara T."/>
            <person name="Masukawa M."/>
            <person name="Mizubayashi T."/>
            <person name="Mukai Y."/>
            <person name="Nagasaki H."/>
            <person name="Nagata Y."/>
            <person name="Naito S."/>
            <person name="Nakashima M."/>
            <person name="Nakama Y."/>
            <person name="Nakamichi Y."/>
            <person name="Nakamura M."/>
            <person name="Meguro A."/>
            <person name="Negishi M."/>
            <person name="Ohta I."/>
            <person name="Ohta T."/>
            <person name="Okamoto M."/>
            <person name="Ono N."/>
            <person name="Saji S."/>
            <person name="Sakaguchi M."/>
            <person name="Sakai K."/>
            <person name="Shibata M."/>
            <person name="Shimokawa T."/>
            <person name="Song J."/>
            <person name="Takazaki Y."/>
            <person name="Terasawa K."/>
            <person name="Tsugane M."/>
            <person name="Tsuji K."/>
            <person name="Ueda S."/>
            <person name="Waki K."/>
            <person name="Yamagata H."/>
            <person name="Yamamoto M."/>
            <person name="Yamamoto S."/>
            <person name="Yamane H."/>
            <person name="Yoshiki S."/>
            <person name="Yoshihara R."/>
            <person name="Yukawa K."/>
            <person name="Zhong H."/>
            <person name="Yano M."/>
            <person name="Yuan Q."/>
            <person name="Ouyang S."/>
            <person name="Liu J."/>
            <person name="Jones K.M."/>
            <person name="Gansberger K."/>
            <person name="Moffat K."/>
            <person name="Hill J."/>
            <person name="Bera J."/>
            <person name="Fadrosh D."/>
            <person name="Jin S."/>
            <person name="Johri S."/>
            <person name="Kim M."/>
            <person name="Overton L."/>
            <person name="Reardon M."/>
            <person name="Tsitrin T."/>
            <person name="Vuong H."/>
            <person name="Weaver B."/>
            <person name="Ciecko A."/>
            <person name="Tallon L."/>
            <person name="Jackson J."/>
            <person name="Pai G."/>
            <person name="Aken S.V."/>
            <person name="Utterback T."/>
            <person name="Reidmuller S."/>
            <person name="Feldblyum T."/>
            <person name="Hsiao J."/>
            <person name="Zismann V."/>
            <person name="Iobst S."/>
            <person name="de Vazeille A.R."/>
            <person name="Buell C.R."/>
            <person name="Ying K."/>
            <person name="Li Y."/>
            <person name="Lu T."/>
            <person name="Huang Y."/>
            <person name="Zhao Q."/>
            <person name="Feng Q."/>
            <person name="Zhang L."/>
            <person name="Zhu J."/>
            <person name="Weng Q."/>
            <person name="Mu J."/>
            <person name="Lu Y."/>
            <person name="Fan D."/>
            <person name="Liu Y."/>
            <person name="Guan J."/>
            <person name="Zhang Y."/>
            <person name="Yu S."/>
            <person name="Liu X."/>
            <person name="Zhang Y."/>
            <person name="Hong G."/>
            <person name="Han B."/>
            <person name="Choisne N."/>
            <person name="Demange N."/>
            <person name="Orjeda G."/>
            <person name="Samain S."/>
            <person name="Cattolico L."/>
            <person name="Pelletier E."/>
            <person name="Couloux A."/>
            <person name="Segurens B."/>
            <person name="Wincker P."/>
            <person name="D'Hont A."/>
            <person name="Scarpelli C."/>
            <person name="Weissenbach J."/>
            <person name="Salanoubat M."/>
            <person name="Quetier F."/>
            <person name="Yu Y."/>
            <person name="Kim H.R."/>
            <person name="Rambo T."/>
            <person name="Currie J."/>
            <person name="Collura K."/>
            <person name="Luo M."/>
            <person name="Yang T."/>
            <person name="Ammiraju J.S.S."/>
            <person name="Engler F."/>
            <person name="Soderlund C."/>
            <person name="Wing R.A."/>
            <person name="Palmer L.E."/>
            <person name="de la Bastide M."/>
            <person name="Spiegel L."/>
            <person name="Nascimento L."/>
            <person name="Zutavern T."/>
            <person name="O'Shaughnessy A."/>
            <person name="Dike S."/>
            <person name="Dedhia N."/>
            <person name="Preston R."/>
            <person name="Balija V."/>
            <person name="McCombie W.R."/>
            <person name="Chow T."/>
            <person name="Chen H."/>
            <person name="Chung M."/>
            <person name="Chen C."/>
            <person name="Shaw J."/>
            <person name="Wu H."/>
            <person name="Hsiao K."/>
            <person name="Chao Y."/>
            <person name="Chu M."/>
            <person name="Cheng C."/>
            <person name="Hour A."/>
            <person name="Lee P."/>
            <person name="Lin S."/>
            <person name="Lin Y."/>
            <person name="Liou J."/>
            <person name="Liu S."/>
            <person name="Hsing Y."/>
            <person name="Raghuvanshi S."/>
            <person name="Mohanty A."/>
            <person name="Bharti A.K."/>
            <person name="Gaur A."/>
            <person name="Gupta V."/>
            <person name="Kumar D."/>
            <person name="Ravi V."/>
            <person name="Vij S."/>
            <person name="Kapur A."/>
            <person name="Khurana P."/>
            <person name="Khurana P."/>
            <person name="Khurana J.P."/>
            <person name="Tyagi A.K."/>
            <person name="Gaikwad K."/>
            <person name="Singh A."/>
            <person name="Dalal V."/>
            <person name="Srivastava S."/>
            <person name="Dixit A."/>
            <person name="Pal A.K."/>
            <person name="Ghazi I.A."/>
            <person name="Yadav M."/>
            <person name="Pandit A."/>
            <person name="Bhargava A."/>
            <person name="Sureshbabu K."/>
            <person name="Batra K."/>
            <person name="Sharma T.R."/>
            <person name="Mohapatra T."/>
            <person name="Singh N.K."/>
            <person name="Messing J."/>
            <person name="Nelson A.B."/>
            <person name="Fuks G."/>
            <person name="Kavchok S."/>
            <person name="Keizer G."/>
            <person name="Linton E."/>
            <person name="Llaca V."/>
            <person name="Song R."/>
            <person name="Tanyolac B."/>
            <person name="Young S."/>
            <person name="Ho-Il K."/>
            <person name="Hahn J.H."/>
            <person name="Sangsakoo G."/>
            <person name="Vanavichit A."/>
            <person name="de Mattos Luiz.A.T."/>
            <person name="Zimmer P.D."/>
            <person name="Malone G."/>
            <person name="Dellagostin O."/>
            <person name="de Oliveira A.C."/>
            <person name="Bevan M."/>
            <person name="Bancroft I."/>
            <person name="Minx P."/>
            <person name="Cordum H."/>
            <person name="Wilson R."/>
            <person name="Cheng Z."/>
            <person name="Jin W."/>
            <person name="Jiang J."/>
            <person name="Leong S.A."/>
            <person name="Iwama H."/>
            <person name="Gojobori T."/>
            <person name="Itoh T."/>
            <person name="Niimura Y."/>
            <person name="Fujii Y."/>
            <person name="Habara T."/>
            <person name="Sakai H."/>
            <person name="Sato Y."/>
            <person name="Wilson G."/>
            <person name="Kumar K."/>
            <person name="McCouch S."/>
            <person name="Juretic N."/>
            <person name="Hoen D."/>
            <person name="Wright S."/>
            <person name="Bruskiewich R."/>
            <person name="Bureau T."/>
            <person name="Miyao A."/>
            <person name="Hirochika H."/>
            <person name="Nishikawa T."/>
            <person name="Kadowaki K."/>
            <person name="Sugiura M."/>
            <person name="Burr B."/>
            <person name="Sasaki T."/>
        </authorList>
    </citation>
    <scope>NUCLEOTIDE SEQUENCE [LARGE SCALE GENOMIC DNA]</scope>
    <source>
        <strain evidence="3">cv. Nipponbare</strain>
    </source>
</reference>
<dbReference type="AlphaFoldDB" id="Q6F2Z3"/>
<evidence type="ECO:0000313" key="3">
    <source>
        <dbReference type="Proteomes" id="UP000000763"/>
    </source>
</evidence>
<protein>
    <recommendedName>
        <fullName evidence="4">HGWP repeat containing protein-like</fullName>
    </recommendedName>
</protein>
<feature type="region of interest" description="Disordered" evidence="1">
    <location>
        <begin position="55"/>
        <end position="132"/>
    </location>
</feature>
<evidence type="ECO:0008006" key="4">
    <source>
        <dbReference type="Google" id="ProtNLM"/>
    </source>
</evidence>
<accession>Q6F2Z3</accession>
<feature type="compositionally biased region" description="Basic residues" evidence="1">
    <location>
        <begin position="55"/>
        <end position="68"/>
    </location>
</feature>
<evidence type="ECO:0000313" key="2">
    <source>
        <dbReference type="EMBL" id="AAT69665.1"/>
    </source>
</evidence>